<dbReference type="EMBL" id="CM029039">
    <property type="protein sequence ID" value="KAG2639642.1"/>
    <property type="molecule type" value="Genomic_DNA"/>
</dbReference>
<protein>
    <recommendedName>
        <fullName evidence="4">Rx N-terminal domain-containing protein</fullName>
    </recommendedName>
</protein>
<dbReference type="SMART" id="SM01157">
    <property type="entry name" value="DUF1719"/>
    <property type="match status" value="1"/>
</dbReference>
<evidence type="ECO:0000313" key="3">
    <source>
        <dbReference type="Proteomes" id="UP000823388"/>
    </source>
</evidence>
<accession>A0A8T0VU04</accession>
<dbReference type="AlphaFoldDB" id="A0A8T0VU04"/>
<evidence type="ECO:0000256" key="1">
    <source>
        <dbReference type="SAM" id="Coils"/>
    </source>
</evidence>
<feature type="coiled-coil region" evidence="1">
    <location>
        <begin position="30"/>
        <end position="88"/>
    </location>
</feature>
<dbReference type="Pfam" id="PF08224">
    <property type="entry name" value="DUF1719"/>
    <property type="match status" value="1"/>
</dbReference>
<dbReference type="PANTHER" id="PTHR33377">
    <property type="entry name" value="OS10G0134700 PROTEIN-RELATED"/>
    <property type="match status" value="1"/>
</dbReference>
<keyword evidence="1" id="KW-0175">Coiled coil</keyword>
<dbReference type="EMBL" id="CM029039">
    <property type="protein sequence ID" value="KAG2639643.1"/>
    <property type="molecule type" value="Genomic_DNA"/>
</dbReference>
<reference evidence="2 3" key="1">
    <citation type="submission" date="2020-05" db="EMBL/GenBank/DDBJ databases">
        <title>WGS assembly of Panicum virgatum.</title>
        <authorList>
            <person name="Lovell J.T."/>
            <person name="Jenkins J."/>
            <person name="Shu S."/>
            <person name="Juenger T.E."/>
            <person name="Schmutz J."/>
        </authorList>
    </citation>
    <scope>NUCLEOTIDE SEQUENCE [LARGE SCALE GENOMIC DNA]</scope>
    <source>
        <strain evidence="2">AP13</strain>
        <strain evidence="3">cv. AP13</strain>
    </source>
</reference>
<keyword evidence="3" id="KW-1185">Reference proteome</keyword>
<evidence type="ECO:0000313" key="2">
    <source>
        <dbReference type="EMBL" id="KAG2639642.1"/>
    </source>
</evidence>
<dbReference type="OrthoDB" id="678682at2759"/>
<dbReference type="InterPro" id="IPR013181">
    <property type="entry name" value="DUF1719"/>
</dbReference>
<gene>
    <name evidence="2" type="ORF">PVAP13_2KG186800</name>
</gene>
<name>A0A8T0VU04_PANVG</name>
<proteinExistence type="predicted"/>
<comment type="caution">
    <text evidence="2">The sequence shown here is derived from an EMBL/GenBank/DDBJ whole genome shotgun (WGS) entry which is preliminary data.</text>
</comment>
<organism evidence="2 3">
    <name type="scientific">Panicum virgatum</name>
    <name type="common">Blackwell switchgrass</name>
    <dbReference type="NCBI Taxonomy" id="38727"/>
    <lineage>
        <taxon>Eukaryota</taxon>
        <taxon>Viridiplantae</taxon>
        <taxon>Streptophyta</taxon>
        <taxon>Embryophyta</taxon>
        <taxon>Tracheophyta</taxon>
        <taxon>Spermatophyta</taxon>
        <taxon>Magnoliopsida</taxon>
        <taxon>Liliopsida</taxon>
        <taxon>Poales</taxon>
        <taxon>Poaceae</taxon>
        <taxon>PACMAD clade</taxon>
        <taxon>Panicoideae</taxon>
        <taxon>Panicodae</taxon>
        <taxon>Paniceae</taxon>
        <taxon>Panicinae</taxon>
        <taxon>Panicum</taxon>
        <taxon>Panicum sect. Hiantes</taxon>
    </lineage>
</organism>
<evidence type="ECO:0008006" key="4">
    <source>
        <dbReference type="Google" id="ProtNLM"/>
    </source>
</evidence>
<dbReference type="PANTHER" id="PTHR33377:SF99">
    <property type="entry name" value="OSJNBB0004G23.8-LIKE PROTEIN"/>
    <property type="match status" value="1"/>
</dbReference>
<sequence>MADMLSSAVVHEVVSQILSDLISRREGKEKVKVNENLERLEMAHIKLEAALETSEKWQITGASLLRWRKKLKRAAQECDDTLHKCKNRIIEEEQIEQEVRNLAFPKRIAHATRSFISSAFGHDNQQLSSVVQRFEWYADGASDFLRFIELGCTPYCHMPFNPFIKNFFSGKKLQHKIDQGNESTFFVLWLPFITAEHGIEVSLVFIQKDGNAPENNFYFSIMLQLSERTDILGIAIKCLQLFTPLFKSKVEIIRNKIMQLPTQDFSWVPFVDSRQKEHWDNLAGCVSQWLRPNPSCCKQIDHHEIHNSSNITTDKSDISLEPVIEAHLECQVSLDGGEICLQDSQYLIAGLLFMPHGSLEDLLPADKSSAIAVNHSEEQHCMHTDITLAQLEEITLPKAVEYFRQNTDTLVYQMLWKSRQGTAYIHVVKGSTKTQSKRRMIRGGKIVQRQEQEQENRSCVVPHFLNLWVAHAPIQLQGSIMNWIQKEVKNKLAFSPLRLQF</sequence>
<dbReference type="Proteomes" id="UP000823388">
    <property type="component" value="Chromosome 2K"/>
</dbReference>